<organism evidence="1 2">
    <name type="scientific">Vibrio gazogenes</name>
    <dbReference type="NCBI Taxonomy" id="687"/>
    <lineage>
        <taxon>Bacteria</taxon>
        <taxon>Pseudomonadati</taxon>
        <taxon>Pseudomonadota</taxon>
        <taxon>Gammaproteobacteria</taxon>
        <taxon>Vibrionales</taxon>
        <taxon>Vibrionaceae</taxon>
        <taxon>Vibrio</taxon>
    </lineage>
</organism>
<name>A0A1Z2SKZ7_VIBGA</name>
<dbReference type="AlphaFoldDB" id="A0A1Z2SKZ7"/>
<evidence type="ECO:0000313" key="1">
    <source>
        <dbReference type="EMBL" id="ASA57861.1"/>
    </source>
</evidence>
<dbReference type="RefSeq" id="WP_021021974.1">
    <property type="nucleotide sequence ID" value="NZ_CP018836.1"/>
</dbReference>
<dbReference type="EMBL" id="CP018836">
    <property type="protein sequence ID" value="ASA57861.1"/>
    <property type="molecule type" value="Genomic_DNA"/>
</dbReference>
<proteinExistence type="predicted"/>
<dbReference type="Proteomes" id="UP000196708">
    <property type="component" value="Chromosome 2"/>
</dbReference>
<dbReference type="OrthoDB" id="5917906at2"/>
<reference evidence="1 2" key="1">
    <citation type="submission" date="2016-12" db="EMBL/GenBank/DDBJ databases">
        <authorList>
            <person name="Song W.-J."/>
            <person name="Kurnit D.M."/>
        </authorList>
    </citation>
    <scope>NUCLEOTIDE SEQUENCE [LARGE SCALE GENOMIC DNA]</scope>
    <source>
        <strain evidence="1 2">ATCC 43942</strain>
    </source>
</reference>
<protein>
    <submittedName>
        <fullName evidence="1">Uncharacterized protein</fullName>
    </submittedName>
</protein>
<gene>
    <name evidence="1" type="ORF">BSQ33_19255</name>
</gene>
<sequence>MMMDTPDELLKFFIYIAPSFIERWNSDDNYNIEDNGDFTFCGVCNEFAHFFIDQSQFRHSPATMKIEPDWQENINVGKMVELFDFIEHSLTHSNSLLANSLKSCFLEDIAQTAAGEYARSFMGKNSLNFFSQWHRDIRY</sequence>
<accession>A0A1Z2SKZ7</accession>
<evidence type="ECO:0000313" key="2">
    <source>
        <dbReference type="Proteomes" id="UP000196708"/>
    </source>
</evidence>
<dbReference type="KEGG" id="vga:BSQ33_19255"/>